<dbReference type="Gene3D" id="3.20.20.140">
    <property type="entry name" value="Metal-dependent hydrolases"/>
    <property type="match status" value="1"/>
</dbReference>
<keyword evidence="4" id="KW-0378">Hydrolase</keyword>
<evidence type="ECO:0000313" key="9">
    <source>
        <dbReference type="RefSeq" id="XP_022251803.1"/>
    </source>
</evidence>
<dbReference type="Gene3D" id="2.30.40.10">
    <property type="entry name" value="Urease, subunit C, domain 1"/>
    <property type="match status" value="1"/>
</dbReference>
<dbReference type="InterPro" id="IPR011778">
    <property type="entry name" value="Hydantoinase/dihydroPyrase"/>
</dbReference>
<dbReference type="RefSeq" id="XP_022251803.1">
    <property type="nucleotide sequence ID" value="XM_022396095.1"/>
</dbReference>
<accession>A0ABM1T7E7</accession>
<proteinExistence type="inferred from homology"/>
<keyword evidence="8" id="KW-1185">Reference proteome</keyword>
<dbReference type="NCBIfam" id="TIGR02033">
    <property type="entry name" value="D-hydantoinase"/>
    <property type="match status" value="1"/>
</dbReference>
<evidence type="ECO:0000256" key="6">
    <source>
        <dbReference type="ARBA" id="ARBA00039113"/>
    </source>
</evidence>
<comment type="catalytic activity">
    <reaction evidence="5">
        <text>5,6-dihydrouracil + H2O = 3-(carbamoylamino)propanoate + H(+)</text>
        <dbReference type="Rhea" id="RHEA:16121"/>
        <dbReference type="ChEBI" id="CHEBI:11892"/>
        <dbReference type="ChEBI" id="CHEBI:15377"/>
        <dbReference type="ChEBI" id="CHEBI:15378"/>
        <dbReference type="ChEBI" id="CHEBI:15901"/>
        <dbReference type="EC" id="3.5.2.2"/>
    </reaction>
</comment>
<protein>
    <recommendedName>
        <fullName evidence="6">dihydropyrimidinase</fullName>
        <ecNumber evidence="6">3.5.2.2</ecNumber>
    </recommendedName>
</protein>
<dbReference type="PANTHER" id="PTHR11647:SF1">
    <property type="entry name" value="COLLAPSIN RESPONSE MEDIATOR PROTEIN"/>
    <property type="match status" value="1"/>
</dbReference>
<dbReference type="Proteomes" id="UP000694941">
    <property type="component" value="Unplaced"/>
</dbReference>
<keyword evidence="3" id="KW-0479">Metal-binding</keyword>
<comment type="similarity">
    <text evidence="2">Belongs to the metallo-dependent hydrolases superfamily. Hydantoinase/dihydropyrimidinase family.</text>
</comment>
<dbReference type="PANTHER" id="PTHR11647">
    <property type="entry name" value="HYDRANTOINASE/DIHYDROPYRIMIDINASE FAMILY MEMBER"/>
    <property type="match status" value="1"/>
</dbReference>
<evidence type="ECO:0000256" key="3">
    <source>
        <dbReference type="ARBA" id="ARBA00022723"/>
    </source>
</evidence>
<reference evidence="9" key="1">
    <citation type="submission" date="2025-08" db="UniProtKB">
        <authorList>
            <consortium name="RefSeq"/>
        </authorList>
    </citation>
    <scope>IDENTIFICATION</scope>
    <source>
        <tissue evidence="9">Muscle</tissue>
    </source>
</reference>
<evidence type="ECO:0000259" key="7">
    <source>
        <dbReference type="Pfam" id="PF01979"/>
    </source>
</evidence>
<dbReference type="EC" id="3.5.2.2" evidence="6"/>
<evidence type="ECO:0000256" key="2">
    <source>
        <dbReference type="ARBA" id="ARBA00008829"/>
    </source>
</evidence>
<dbReference type="InterPro" id="IPR006680">
    <property type="entry name" value="Amidohydro-rel"/>
</dbReference>
<organism evidence="8 9">
    <name type="scientific">Limulus polyphemus</name>
    <name type="common">Atlantic horseshoe crab</name>
    <dbReference type="NCBI Taxonomy" id="6850"/>
    <lineage>
        <taxon>Eukaryota</taxon>
        <taxon>Metazoa</taxon>
        <taxon>Ecdysozoa</taxon>
        <taxon>Arthropoda</taxon>
        <taxon>Chelicerata</taxon>
        <taxon>Merostomata</taxon>
        <taxon>Xiphosura</taxon>
        <taxon>Limulidae</taxon>
        <taxon>Limulus</taxon>
    </lineage>
</organism>
<dbReference type="InterPro" id="IPR032466">
    <property type="entry name" value="Metal_Hydrolase"/>
</dbReference>
<sequence>MSNAVTPVKKVPIHLQSAQTRLLIKGGKIVNDDLMFDGDIYLEDGIIKQVGKDLIIPGGTRTIDAKGKLVIPGGIDTNTHFQLPIMGTRSADDFYHGTKAALAGGTTMIMDCVLESTLSLLESYEKWRSWADEKVCCDYALHVAVTSWNDNIKQDIVILTQKHGINSFKMHMAYKDVYMLRDDQLIEVFKICKALGAVAQVHAENGDIIYENQKKLLDKGITGPEGHIYSRTEEVEAEATNRAIVLANQLNCPLYIVNVMSKNAAKIVARKREEGCIVFGEPIAAGLGTDGTHYFNKCWRHAAGHILSPPLRPDPSTPGCLMDMLASGELQVTGSDNCTFNANQKAMGVSDFTKIPNGVNGVEDRMSVVWERGVMTGKLDPCKFVAVTSTNAAKIFNIYPRKGRIQVGSDADIVIWDPDQTRTISAKTHHHNTDFNIFEGMKCHGVPIYVISQGRLVVEEGQVK</sequence>
<evidence type="ECO:0000256" key="4">
    <source>
        <dbReference type="ARBA" id="ARBA00022801"/>
    </source>
</evidence>
<dbReference type="InterPro" id="IPR050378">
    <property type="entry name" value="Metallo-dep_Hydrolases_sf"/>
</dbReference>
<evidence type="ECO:0000256" key="1">
    <source>
        <dbReference type="ARBA" id="ARBA00001947"/>
    </source>
</evidence>
<dbReference type="CDD" id="cd01314">
    <property type="entry name" value="D-HYD"/>
    <property type="match status" value="1"/>
</dbReference>
<dbReference type="SUPFAM" id="SSF51338">
    <property type="entry name" value="Composite domain of metallo-dependent hydrolases"/>
    <property type="match status" value="2"/>
</dbReference>
<dbReference type="SUPFAM" id="SSF51556">
    <property type="entry name" value="Metallo-dependent hydrolases"/>
    <property type="match status" value="1"/>
</dbReference>
<dbReference type="Pfam" id="PF01979">
    <property type="entry name" value="Amidohydro_1"/>
    <property type="match status" value="1"/>
</dbReference>
<name>A0ABM1T7E7_LIMPO</name>
<dbReference type="InterPro" id="IPR011059">
    <property type="entry name" value="Metal-dep_hydrolase_composite"/>
</dbReference>
<dbReference type="GeneID" id="106467882"/>
<evidence type="ECO:0000256" key="5">
    <source>
        <dbReference type="ARBA" id="ARBA00036696"/>
    </source>
</evidence>
<gene>
    <name evidence="9" type="primary">LOC106467882</name>
</gene>
<feature type="domain" description="Amidohydrolase-related" evidence="7">
    <location>
        <begin position="69"/>
        <end position="457"/>
    </location>
</feature>
<comment type="cofactor">
    <cofactor evidence="1">
        <name>Zn(2+)</name>
        <dbReference type="ChEBI" id="CHEBI:29105"/>
    </cofactor>
</comment>
<evidence type="ECO:0000313" key="8">
    <source>
        <dbReference type="Proteomes" id="UP000694941"/>
    </source>
</evidence>